<proteinExistence type="predicted"/>
<dbReference type="PANTHER" id="PTHR42951">
    <property type="entry name" value="METALLO-BETA-LACTAMASE DOMAIN-CONTAINING"/>
    <property type="match status" value="1"/>
</dbReference>
<dbReference type="InterPro" id="IPR001279">
    <property type="entry name" value="Metallo-B-lactamas"/>
</dbReference>
<dbReference type="Gene3D" id="3.60.15.10">
    <property type="entry name" value="Ribonuclease Z/Hydroxyacylglutathione hydrolase-like"/>
    <property type="match status" value="1"/>
</dbReference>
<dbReference type="EMBL" id="JAHHHD010000059">
    <property type="protein sequence ID" value="MBW4662141.1"/>
    <property type="molecule type" value="Genomic_DNA"/>
</dbReference>
<dbReference type="PANTHER" id="PTHR42951:SF4">
    <property type="entry name" value="ACYL-COENZYME A THIOESTERASE MBLAC2"/>
    <property type="match status" value="1"/>
</dbReference>
<evidence type="ECO:0000313" key="3">
    <source>
        <dbReference type="Proteomes" id="UP000757435"/>
    </source>
</evidence>
<dbReference type="InterPro" id="IPR050855">
    <property type="entry name" value="NDM-1-like"/>
</dbReference>
<sequence>MTPLTSYSPITIDFTPEAPASGNLDVQWIHGSISPKHNTDPDIQIHAYNEHTYILRQNMAVHYEAPFMFLLFGNDRAILLDTGATRSPDFFPLRQTVDALIEQWLDKNPRPSYSLVVAHTHLHRDHFEGDPQFDDRPNTEMVGHSLAATREFYKFQDWPKDVVPFDLGGRVLNVMASPGHEDAEVSIYDPYTQLLFTGDLLYPGRLYIRDWDEFCGSIDRMIAFTDTHPVTHLLGCHVEMSIYPRLDYLIRTNYQPYERPLQMSVKQLHSVRDAIAHVNGRPGIHVFDDYIIYNGIPDRYFSYENMDPSAAPGDLRPA</sequence>
<gene>
    <name evidence="2" type="ORF">KME15_26095</name>
</gene>
<comment type="caution">
    <text evidence="2">The sequence shown here is derived from an EMBL/GenBank/DDBJ whole genome shotgun (WGS) entry which is preliminary data.</text>
</comment>
<dbReference type="InterPro" id="IPR036866">
    <property type="entry name" value="RibonucZ/Hydroxyglut_hydro"/>
</dbReference>
<name>A0A951QGV1_9CYAN</name>
<dbReference type="AlphaFoldDB" id="A0A951QGV1"/>
<reference evidence="2" key="2">
    <citation type="journal article" date="2022" name="Microbiol. Resour. Announc.">
        <title>Metagenome Sequencing to Explore Phylogenomics of Terrestrial Cyanobacteria.</title>
        <authorList>
            <person name="Ward R.D."/>
            <person name="Stajich J.E."/>
            <person name="Johansen J.R."/>
            <person name="Huntemann M."/>
            <person name="Clum A."/>
            <person name="Foster B."/>
            <person name="Foster B."/>
            <person name="Roux S."/>
            <person name="Palaniappan K."/>
            <person name="Varghese N."/>
            <person name="Mukherjee S."/>
            <person name="Reddy T.B.K."/>
            <person name="Daum C."/>
            <person name="Copeland A."/>
            <person name="Chen I.A."/>
            <person name="Ivanova N.N."/>
            <person name="Kyrpides N.C."/>
            <person name="Shapiro N."/>
            <person name="Eloe-Fadrosh E.A."/>
            <person name="Pietrasiak N."/>
        </authorList>
    </citation>
    <scope>NUCLEOTIDE SEQUENCE</scope>
    <source>
        <strain evidence="2">UHER 2000/2452</strain>
    </source>
</reference>
<dbReference type="Proteomes" id="UP000757435">
    <property type="component" value="Unassembled WGS sequence"/>
</dbReference>
<organism evidence="2 3">
    <name type="scientific">Drouetiella hepatica Uher 2000/2452</name>
    <dbReference type="NCBI Taxonomy" id="904376"/>
    <lineage>
        <taxon>Bacteria</taxon>
        <taxon>Bacillati</taxon>
        <taxon>Cyanobacteriota</taxon>
        <taxon>Cyanophyceae</taxon>
        <taxon>Oculatellales</taxon>
        <taxon>Oculatellaceae</taxon>
        <taxon>Drouetiella</taxon>
    </lineage>
</organism>
<evidence type="ECO:0000313" key="2">
    <source>
        <dbReference type="EMBL" id="MBW4662141.1"/>
    </source>
</evidence>
<dbReference type="SMART" id="SM00849">
    <property type="entry name" value="Lactamase_B"/>
    <property type="match status" value="1"/>
</dbReference>
<reference evidence="2" key="1">
    <citation type="submission" date="2021-05" db="EMBL/GenBank/DDBJ databases">
        <authorList>
            <person name="Pietrasiak N."/>
            <person name="Ward R."/>
            <person name="Stajich J.E."/>
            <person name="Kurbessoian T."/>
        </authorList>
    </citation>
    <scope>NUCLEOTIDE SEQUENCE</scope>
    <source>
        <strain evidence="2">UHER 2000/2452</strain>
    </source>
</reference>
<dbReference type="SUPFAM" id="SSF56281">
    <property type="entry name" value="Metallo-hydrolase/oxidoreductase"/>
    <property type="match status" value="1"/>
</dbReference>
<feature type="domain" description="Metallo-beta-lactamase" evidence="1">
    <location>
        <begin position="65"/>
        <end position="237"/>
    </location>
</feature>
<protein>
    <submittedName>
        <fullName evidence="2">MBL fold metallo-hydrolase</fullName>
    </submittedName>
</protein>
<dbReference type="Pfam" id="PF00753">
    <property type="entry name" value="Lactamase_B"/>
    <property type="match status" value="1"/>
</dbReference>
<evidence type="ECO:0000259" key="1">
    <source>
        <dbReference type="SMART" id="SM00849"/>
    </source>
</evidence>
<accession>A0A951QGV1</accession>